<dbReference type="Proteomes" id="UP000811899">
    <property type="component" value="Unassembled WGS sequence"/>
</dbReference>
<proteinExistence type="predicted"/>
<evidence type="ECO:0000256" key="1">
    <source>
        <dbReference type="SAM" id="MobiDB-lite"/>
    </source>
</evidence>
<dbReference type="AlphaFoldDB" id="A0AAW4L1Y6"/>
<protein>
    <recommendedName>
        <fullName evidence="4">Short C-terminal domain-containing protein</fullName>
    </recommendedName>
</protein>
<sequence length="292" mass="31741">MVQSFLKRCNGSGITMLILLSATLTLTGCAGFSPATLPSKALWQLRDQYVAVAPKEQTPNALPNDHPADLTADQLQWALASLKFHPKENDTPVPLFTEYELSVLSTNLSTALSHATANEEAIFATIGNHSSLLGLAKRPMVTTGRLFVAEGKLNLILGKIHEDVSDREDRRLNPFVPGSRSGATDANFGRIRSGIKGVELKNSRQDWILIPIAGLTAAPPLTKETPGNSDRSPESSGTAPAVKRGEEPAGSVSQPRAKSPEDRLRTLNSLREQRLITEDEYRSKRTQILNDL</sequence>
<gene>
    <name evidence="2" type="ORF">KI809_12350</name>
</gene>
<keyword evidence="3" id="KW-1185">Reference proteome</keyword>
<dbReference type="EMBL" id="JAHCVJ010000005">
    <property type="protein sequence ID" value="MBT0665089.1"/>
    <property type="molecule type" value="Genomic_DNA"/>
</dbReference>
<organism evidence="2 3">
    <name type="scientific">Geoanaerobacter pelophilus</name>
    <dbReference type="NCBI Taxonomy" id="60036"/>
    <lineage>
        <taxon>Bacteria</taxon>
        <taxon>Pseudomonadati</taxon>
        <taxon>Thermodesulfobacteriota</taxon>
        <taxon>Desulfuromonadia</taxon>
        <taxon>Geobacterales</taxon>
        <taxon>Geobacteraceae</taxon>
        <taxon>Geoanaerobacter</taxon>
    </lineage>
</organism>
<dbReference type="PROSITE" id="PS51257">
    <property type="entry name" value="PROKAR_LIPOPROTEIN"/>
    <property type="match status" value="1"/>
</dbReference>
<feature type="region of interest" description="Disordered" evidence="1">
    <location>
        <begin position="218"/>
        <end position="272"/>
    </location>
</feature>
<evidence type="ECO:0008006" key="4">
    <source>
        <dbReference type="Google" id="ProtNLM"/>
    </source>
</evidence>
<name>A0AAW4L1Y6_9BACT</name>
<evidence type="ECO:0000313" key="2">
    <source>
        <dbReference type="EMBL" id="MBT0665089.1"/>
    </source>
</evidence>
<feature type="compositionally biased region" description="Polar residues" evidence="1">
    <location>
        <begin position="225"/>
        <end position="238"/>
    </location>
</feature>
<reference evidence="2 3" key="1">
    <citation type="submission" date="2021-05" db="EMBL/GenBank/DDBJ databases">
        <title>The draft genome of Geobacter pelophilus DSM 12255.</title>
        <authorList>
            <person name="Xu Z."/>
            <person name="Masuda Y."/>
            <person name="Itoh H."/>
            <person name="Senoo K."/>
        </authorList>
    </citation>
    <scope>NUCLEOTIDE SEQUENCE [LARGE SCALE GENOMIC DNA]</scope>
    <source>
        <strain evidence="2 3">DSM 12255</strain>
    </source>
</reference>
<feature type="compositionally biased region" description="Basic and acidic residues" evidence="1">
    <location>
        <begin position="258"/>
        <end position="272"/>
    </location>
</feature>
<evidence type="ECO:0000313" key="3">
    <source>
        <dbReference type="Proteomes" id="UP000811899"/>
    </source>
</evidence>
<dbReference type="RefSeq" id="WP_214171871.1">
    <property type="nucleotide sequence ID" value="NZ_JAHCVJ010000005.1"/>
</dbReference>
<accession>A0AAW4L1Y6</accession>
<comment type="caution">
    <text evidence="2">The sequence shown here is derived from an EMBL/GenBank/DDBJ whole genome shotgun (WGS) entry which is preliminary data.</text>
</comment>